<comment type="caution">
    <text evidence="1">The sequence shown here is derived from an EMBL/GenBank/DDBJ whole genome shotgun (WGS) entry which is preliminary data.</text>
</comment>
<gene>
    <name evidence="1" type="ORF">HMPREF1222_00028</name>
</gene>
<dbReference type="PATRIC" id="fig|1125702.3.peg.28"/>
<dbReference type="HOGENOM" id="CLU_062795_2_0_12"/>
<dbReference type="GeneID" id="301460253"/>
<protein>
    <recommendedName>
        <fullName evidence="3">Mu-like prophage I protein</fullName>
    </recommendedName>
</protein>
<accession>S3MFD5</accession>
<organism evidence="1 2">
    <name type="scientific">Treponema vincentii F0403</name>
    <dbReference type="NCBI Taxonomy" id="1125702"/>
    <lineage>
        <taxon>Bacteria</taxon>
        <taxon>Pseudomonadati</taxon>
        <taxon>Spirochaetota</taxon>
        <taxon>Spirochaetia</taxon>
        <taxon>Spirochaetales</taxon>
        <taxon>Treponemataceae</taxon>
        <taxon>Treponema</taxon>
    </lineage>
</organism>
<evidence type="ECO:0008006" key="3">
    <source>
        <dbReference type="Google" id="ProtNLM"/>
    </source>
</evidence>
<dbReference type="EMBL" id="ATFC01000001">
    <property type="protein sequence ID" value="EPF47769.1"/>
    <property type="molecule type" value="Genomic_DNA"/>
</dbReference>
<reference evidence="1 2" key="1">
    <citation type="submission" date="2013-04" db="EMBL/GenBank/DDBJ databases">
        <title>The Genome Sequence of Treponema vincentii F0403.</title>
        <authorList>
            <consortium name="The Broad Institute Genomics Platform"/>
            <person name="Earl A."/>
            <person name="Ward D."/>
            <person name="Feldgarden M."/>
            <person name="Gevers D."/>
            <person name="Leonetti C."/>
            <person name="Izard J."/>
            <person name="Walker B."/>
            <person name="Young S."/>
            <person name="Zeng Q."/>
            <person name="Gargeya S."/>
            <person name="Fitzgerald M."/>
            <person name="Haas B."/>
            <person name="Abouelleil A."/>
            <person name="Allen A.W."/>
            <person name="Alvarado L."/>
            <person name="Arachchi H.M."/>
            <person name="Berlin A.M."/>
            <person name="Chapman S.B."/>
            <person name="Gainer-Dewar J."/>
            <person name="Goldberg J."/>
            <person name="Griggs A."/>
            <person name="Gujja S."/>
            <person name="Hansen M."/>
            <person name="Howarth C."/>
            <person name="Imamovic A."/>
            <person name="Ireland A."/>
            <person name="Larimer J."/>
            <person name="McCowan C."/>
            <person name="Murphy C."/>
            <person name="Pearson M."/>
            <person name="Poon T.W."/>
            <person name="Priest M."/>
            <person name="Roberts A."/>
            <person name="Saif S."/>
            <person name="Shea T."/>
            <person name="Sisk P."/>
            <person name="Sykes S."/>
            <person name="Wortman J."/>
            <person name="Nusbaum C."/>
            <person name="Birren B."/>
        </authorList>
    </citation>
    <scope>NUCLEOTIDE SEQUENCE [LARGE SCALE GENOMIC DNA]</scope>
    <source>
        <strain evidence="1 2">F0403</strain>
    </source>
</reference>
<dbReference type="Pfam" id="PF10123">
    <property type="entry name" value="Mu-like_Pro"/>
    <property type="match status" value="1"/>
</dbReference>
<dbReference type="AlphaFoldDB" id="S3MFD5"/>
<sequence length="325" mass="35134">MNTDSLFLCLNAESGKIPETIQLLPAGEYVAGRDGRRWIKNNPELIAQKSNEYLPQHIIDENHATDLRAPKGEESPAMGWFSAITAKEDGSIWAAVSWTARGKAALENQEYRYISPVFTVSANGAIECILRAGLTNTPNINLPILNSTQTAPADNPAKEKGMNKEICAALGLREDATENDVLTAITALKTQLNSARPVDLTAYAPRADLVQMEERAVRAETLLVEQNAAQLKEKAVIAVEKAVSERKIAPASKDAYLAMCASEEGLANFAKIMESTPAIIPAGVSAAAGLPPASETHTELNAEELDMCKAMGYTKEEWLKIKEGK</sequence>
<dbReference type="Proteomes" id="UP000014605">
    <property type="component" value="Unassembled WGS sequence"/>
</dbReference>
<dbReference type="RefSeq" id="WP_016517676.1">
    <property type="nucleotide sequence ID" value="NZ_KE332512.1"/>
</dbReference>
<dbReference type="PIRSF" id="PIRSF016624">
    <property type="entry name" value="Mu_prophg_I"/>
    <property type="match status" value="1"/>
</dbReference>
<evidence type="ECO:0000313" key="1">
    <source>
        <dbReference type="EMBL" id="EPF47769.1"/>
    </source>
</evidence>
<evidence type="ECO:0000313" key="2">
    <source>
        <dbReference type="Proteomes" id="UP000014605"/>
    </source>
</evidence>
<name>S3MFD5_9SPIR</name>
<dbReference type="InterPro" id="IPR012106">
    <property type="entry name" value="Phage_Mu_Gp1"/>
</dbReference>
<proteinExistence type="predicted"/>
<keyword evidence="2" id="KW-1185">Reference proteome</keyword>